<accession>A0A2L0UAU4</accession>
<proteinExistence type="predicted"/>
<dbReference type="AlphaFoldDB" id="A0A2L0UAU4"/>
<gene>
    <name evidence="2" type="ORF">CVO76_00755</name>
</gene>
<evidence type="ECO:0000313" key="2">
    <source>
        <dbReference type="EMBL" id="AUZ86337.1"/>
    </source>
</evidence>
<evidence type="ECO:0000313" key="3">
    <source>
        <dbReference type="Proteomes" id="UP000239187"/>
    </source>
</evidence>
<feature type="region of interest" description="Disordered" evidence="1">
    <location>
        <begin position="1"/>
        <end position="115"/>
    </location>
</feature>
<evidence type="ECO:0000256" key="1">
    <source>
        <dbReference type="SAM" id="MobiDB-lite"/>
    </source>
</evidence>
<sequence length="115" mass="12315">MTENAHGGHIVNPNEGDGSTSDPNWQGDMGDQGNDVRFAEEQALINEQAGRADRDPAEAVDASEQEGHYTSSDPAGASGGYTSSQDPAEEGEYTDKDKPLIDEPEGQGEYTDRDR</sequence>
<reference evidence="2 3" key="1">
    <citation type="submission" date="2017-11" db="EMBL/GenBank/DDBJ databases">
        <title>Draft genome of Arthrobacter agilis strain UMCV2, a plant growth-promoting rhizobacterium and biocontrol capacity of phytopathogenic fungi.</title>
        <authorList>
            <person name="Martinez-Camara R."/>
            <person name="Santoyo G."/>
            <person name="Moreno-Hagelsieb G."/>
            <person name="Valencia-Cantero E."/>
        </authorList>
    </citation>
    <scope>NUCLEOTIDE SEQUENCE [LARGE SCALE GENOMIC DNA]</scope>
    <source>
        <strain evidence="2 3">UMCV2</strain>
    </source>
</reference>
<name>A0A2L0UAU4_9MICC</name>
<dbReference type="EMBL" id="CP024915">
    <property type="protein sequence ID" value="AUZ86337.1"/>
    <property type="molecule type" value="Genomic_DNA"/>
</dbReference>
<dbReference type="Proteomes" id="UP000239187">
    <property type="component" value="Chromosome"/>
</dbReference>
<protein>
    <submittedName>
        <fullName evidence="2">Uncharacterized protein</fullName>
    </submittedName>
</protein>
<organism evidence="2 3">
    <name type="scientific">Arthrobacter agilis</name>
    <dbReference type="NCBI Taxonomy" id="37921"/>
    <lineage>
        <taxon>Bacteria</taxon>
        <taxon>Bacillati</taxon>
        <taxon>Actinomycetota</taxon>
        <taxon>Actinomycetes</taxon>
        <taxon>Micrococcales</taxon>
        <taxon>Micrococcaceae</taxon>
        <taxon>Arthrobacter</taxon>
    </lineage>
</organism>
<dbReference type="RefSeq" id="WP_208740345.1">
    <property type="nucleotide sequence ID" value="NZ_CP024915.1"/>
</dbReference>